<dbReference type="PRINTS" id="PR00080">
    <property type="entry name" value="SDRFAMILY"/>
</dbReference>
<accession>A0A6G8IEX1</accession>
<dbReference type="InterPro" id="IPR020904">
    <property type="entry name" value="Sc_DH/Rdtase_CS"/>
</dbReference>
<organism evidence="3 4">
    <name type="scientific">Hydrogenophaga crocea</name>
    <dbReference type="NCBI Taxonomy" id="2716225"/>
    <lineage>
        <taxon>Bacteria</taxon>
        <taxon>Pseudomonadati</taxon>
        <taxon>Pseudomonadota</taxon>
        <taxon>Betaproteobacteria</taxon>
        <taxon>Burkholderiales</taxon>
        <taxon>Comamonadaceae</taxon>
        <taxon>Hydrogenophaga</taxon>
    </lineage>
</organism>
<dbReference type="Proteomes" id="UP000503162">
    <property type="component" value="Chromosome"/>
</dbReference>
<evidence type="ECO:0000313" key="4">
    <source>
        <dbReference type="Proteomes" id="UP000503162"/>
    </source>
</evidence>
<dbReference type="PANTHER" id="PTHR42760">
    <property type="entry name" value="SHORT-CHAIN DEHYDROGENASES/REDUCTASES FAMILY MEMBER"/>
    <property type="match status" value="1"/>
</dbReference>
<dbReference type="EMBL" id="CP049989">
    <property type="protein sequence ID" value="QIM51712.1"/>
    <property type="molecule type" value="Genomic_DNA"/>
</dbReference>
<sequence>MSKETRGTVIVTGGGRGIGAEVVQLCAQAGHDVLFTYVSKPHRAREVVDRCVPYGVKVVAVQADVRDPMLANAVVEQAERLSAVIGLVNNAGITSRIGSFLDVDIDTMRDVLDVNVLGTMVMCQAVVRHWVGRGSGGSIVNVSSIAATLGSPGEYVHYAGSKAAVEGFTIGLAKEFADQGIRANVVSPGTTDTEIHALSGEPGRAERVAPKIPMKRAGDPREIAEAIAWMLSDKASYVTGTVLRVAGGL</sequence>
<dbReference type="PRINTS" id="PR00081">
    <property type="entry name" value="GDHRDH"/>
</dbReference>
<reference evidence="3 4" key="1">
    <citation type="submission" date="2020-03" db="EMBL/GenBank/DDBJ databases">
        <title>Hydrogenophaga sp. nov. isolated from cyanobacterial mat.</title>
        <authorList>
            <person name="Thorat V."/>
            <person name="Kirdat K."/>
            <person name="Tiwarekar B."/>
            <person name="Costa E.D."/>
            <person name="Yadav A."/>
        </authorList>
    </citation>
    <scope>NUCLEOTIDE SEQUENCE [LARGE SCALE GENOMIC DNA]</scope>
    <source>
        <strain evidence="3 4">BA0156</strain>
    </source>
</reference>
<proteinExistence type="inferred from homology"/>
<feature type="domain" description="Ketoreductase" evidence="2">
    <location>
        <begin position="7"/>
        <end position="223"/>
    </location>
</feature>
<dbReference type="InterPro" id="IPR036291">
    <property type="entry name" value="NAD(P)-bd_dom_sf"/>
</dbReference>
<keyword evidence="4" id="KW-1185">Reference proteome</keyword>
<dbReference type="SUPFAM" id="SSF51735">
    <property type="entry name" value="NAD(P)-binding Rossmann-fold domains"/>
    <property type="match status" value="1"/>
</dbReference>
<evidence type="ECO:0000259" key="2">
    <source>
        <dbReference type="SMART" id="SM00822"/>
    </source>
</evidence>
<protein>
    <submittedName>
        <fullName evidence="3">SDR family oxidoreductase</fullName>
    </submittedName>
</protein>
<dbReference type="Pfam" id="PF13561">
    <property type="entry name" value="adh_short_C2"/>
    <property type="match status" value="1"/>
</dbReference>
<dbReference type="KEGG" id="hcz:G9Q37_05925"/>
<dbReference type="FunFam" id="3.40.50.720:FF:000084">
    <property type="entry name" value="Short-chain dehydrogenase reductase"/>
    <property type="match status" value="1"/>
</dbReference>
<dbReference type="CDD" id="cd05233">
    <property type="entry name" value="SDR_c"/>
    <property type="match status" value="1"/>
</dbReference>
<dbReference type="GO" id="GO:0016616">
    <property type="term" value="F:oxidoreductase activity, acting on the CH-OH group of donors, NAD or NADP as acceptor"/>
    <property type="evidence" value="ECO:0007669"/>
    <property type="project" value="UniProtKB-ARBA"/>
</dbReference>
<dbReference type="GO" id="GO:0030497">
    <property type="term" value="P:fatty acid elongation"/>
    <property type="evidence" value="ECO:0007669"/>
    <property type="project" value="TreeGrafter"/>
</dbReference>
<dbReference type="PROSITE" id="PS00061">
    <property type="entry name" value="ADH_SHORT"/>
    <property type="match status" value="1"/>
</dbReference>
<evidence type="ECO:0000313" key="3">
    <source>
        <dbReference type="EMBL" id="QIM51712.1"/>
    </source>
</evidence>
<gene>
    <name evidence="3" type="ORF">G9Q37_05925</name>
</gene>
<comment type="similarity">
    <text evidence="1">Belongs to the short-chain dehydrogenases/reductases (SDR) family.</text>
</comment>
<dbReference type="PANTHER" id="PTHR42760:SF40">
    <property type="entry name" value="3-OXOACYL-[ACYL-CARRIER-PROTEIN] REDUCTASE, CHLOROPLASTIC"/>
    <property type="match status" value="1"/>
</dbReference>
<dbReference type="RefSeq" id="WP_166225922.1">
    <property type="nucleotide sequence ID" value="NZ_CP049989.1"/>
</dbReference>
<name>A0A6G8IEX1_9BURK</name>
<dbReference type="Gene3D" id="3.40.50.720">
    <property type="entry name" value="NAD(P)-binding Rossmann-like Domain"/>
    <property type="match status" value="1"/>
</dbReference>
<dbReference type="SMART" id="SM00822">
    <property type="entry name" value="PKS_KR"/>
    <property type="match status" value="1"/>
</dbReference>
<evidence type="ECO:0000256" key="1">
    <source>
        <dbReference type="ARBA" id="ARBA00006484"/>
    </source>
</evidence>
<dbReference type="AlphaFoldDB" id="A0A6G8IEX1"/>
<dbReference type="InterPro" id="IPR002347">
    <property type="entry name" value="SDR_fam"/>
</dbReference>
<dbReference type="InterPro" id="IPR057326">
    <property type="entry name" value="KR_dom"/>
</dbReference>